<keyword evidence="8" id="KW-0456">Lyase</keyword>
<dbReference type="PANTHER" id="PTHR30557:SF1">
    <property type="entry name" value="PHOSPHOMETHYLPYRIMIDINE SYNTHASE, CHLOROPLASTIC"/>
    <property type="match status" value="1"/>
</dbReference>
<evidence type="ECO:0000256" key="7">
    <source>
        <dbReference type="ARBA" id="ARBA00023014"/>
    </source>
</evidence>
<dbReference type="GO" id="GO:0070284">
    <property type="term" value="F:phosphomethylpyrimidine synthase activity"/>
    <property type="evidence" value="ECO:0007669"/>
    <property type="project" value="UniProtKB-EC"/>
</dbReference>
<keyword evidence="2" id="KW-0004">4Fe-4S</keyword>
<evidence type="ECO:0000256" key="9">
    <source>
        <dbReference type="NCBIfam" id="TIGR00190"/>
    </source>
</evidence>
<dbReference type="SFLD" id="SFLDG01114">
    <property type="entry name" value="phosphomethylpyrimidine_syntha"/>
    <property type="match status" value="1"/>
</dbReference>
<protein>
    <recommendedName>
        <fullName evidence="9">Phosphomethylpyrimidine synthase</fullName>
        <ecNumber evidence="9">4.1.99.17</ecNumber>
    </recommendedName>
</protein>
<keyword evidence="7" id="KW-0411">Iron-sulfur</keyword>
<dbReference type="NCBIfam" id="NF009895">
    <property type="entry name" value="PRK13352.1"/>
    <property type="match status" value="1"/>
</dbReference>
<keyword evidence="6" id="KW-0408">Iron</keyword>
<evidence type="ECO:0000256" key="3">
    <source>
        <dbReference type="ARBA" id="ARBA00022691"/>
    </source>
</evidence>
<dbReference type="InterPro" id="IPR038521">
    <property type="entry name" value="ThiC/Bza_core_dom"/>
</dbReference>
<evidence type="ECO:0000313" key="10">
    <source>
        <dbReference type="EMBL" id="HEC56516.1"/>
    </source>
</evidence>
<evidence type="ECO:0000256" key="4">
    <source>
        <dbReference type="ARBA" id="ARBA00022723"/>
    </source>
</evidence>
<dbReference type="Proteomes" id="UP000885936">
    <property type="component" value="Unassembled WGS sequence"/>
</dbReference>
<comment type="caution">
    <text evidence="10">The sequence shown here is derived from an EMBL/GenBank/DDBJ whole genome shotgun (WGS) entry which is preliminary data.</text>
</comment>
<dbReference type="PANTHER" id="PTHR30557">
    <property type="entry name" value="THIAMINE BIOSYNTHESIS PROTEIN THIC"/>
    <property type="match status" value="1"/>
</dbReference>
<gene>
    <name evidence="10" type="primary">thiC</name>
    <name evidence="10" type="ORF">ENI32_01325</name>
</gene>
<keyword evidence="3" id="KW-0949">S-adenosyl-L-methionine</keyword>
<dbReference type="GO" id="GO:0051539">
    <property type="term" value="F:4 iron, 4 sulfur cluster binding"/>
    <property type="evidence" value="ECO:0007669"/>
    <property type="project" value="UniProtKB-KW"/>
</dbReference>
<reference evidence="10" key="1">
    <citation type="journal article" date="2020" name="mSystems">
        <title>Genome- and Community-Level Interaction Insights into Carbon Utilization and Element Cycling Functions of Hydrothermarchaeota in Hydrothermal Sediment.</title>
        <authorList>
            <person name="Zhou Z."/>
            <person name="Liu Y."/>
            <person name="Xu W."/>
            <person name="Pan J."/>
            <person name="Luo Z.H."/>
            <person name="Li M."/>
        </authorList>
    </citation>
    <scope>NUCLEOTIDE SEQUENCE [LARGE SCALE GENOMIC DNA]</scope>
    <source>
        <strain evidence="10">HyVt-386</strain>
    </source>
</reference>
<dbReference type="AlphaFoldDB" id="A0A7J2RZ56"/>
<evidence type="ECO:0000256" key="2">
    <source>
        <dbReference type="ARBA" id="ARBA00022485"/>
    </source>
</evidence>
<comment type="cofactor">
    <cofactor evidence="1">
        <name>[4Fe-4S] cluster</name>
        <dbReference type="ChEBI" id="CHEBI:49883"/>
    </cofactor>
</comment>
<evidence type="ECO:0000256" key="8">
    <source>
        <dbReference type="ARBA" id="ARBA00023239"/>
    </source>
</evidence>
<evidence type="ECO:0000256" key="1">
    <source>
        <dbReference type="ARBA" id="ARBA00001966"/>
    </source>
</evidence>
<dbReference type="Pfam" id="PF01964">
    <property type="entry name" value="ThiC_Rad_SAM"/>
    <property type="match status" value="1"/>
</dbReference>
<dbReference type="SFLD" id="SFLDF00407">
    <property type="entry name" value="phosphomethylpyrimidine_syntha"/>
    <property type="match status" value="1"/>
</dbReference>
<dbReference type="GO" id="GO:0046872">
    <property type="term" value="F:metal ion binding"/>
    <property type="evidence" value="ECO:0007669"/>
    <property type="project" value="UniProtKB-KW"/>
</dbReference>
<name>A0A7J2RZ56_9EURY</name>
<accession>A0A7J2RZ56</accession>
<organism evidence="10">
    <name type="scientific">Candidatus Syntropharchaeum butanivorans</name>
    <dbReference type="NCBI Taxonomy" id="1839936"/>
    <lineage>
        <taxon>Archaea</taxon>
        <taxon>Methanobacteriati</taxon>
        <taxon>Methanobacteriota</taxon>
        <taxon>Stenosarchaea group</taxon>
        <taxon>Methanomicrobia</taxon>
        <taxon>Methanosarcinales</taxon>
        <taxon>ANME-2 cluster</taxon>
        <taxon>Candidatus Syntropharchaeum</taxon>
    </lineage>
</organism>
<dbReference type="SFLD" id="SFLDS00113">
    <property type="entry name" value="Radical_SAM_Phosphomethylpyrim"/>
    <property type="match status" value="1"/>
</dbReference>
<dbReference type="NCBIfam" id="TIGR00190">
    <property type="entry name" value="thiC"/>
    <property type="match status" value="1"/>
</dbReference>
<keyword evidence="5" id="KW-0862">Zinc</keyword>
<dbReference type="Gene3D" id="3.20.20.540">
    <property type="entry name" value="Radical SAM ThiC family, central domain"/>
    <property type="match status" value="1"/>
</dbReference>
<evidence type="ECO:0000256" key="5">
    <source>
        <dbReference type="ARBA" id="ARBA00022833"/>
    </source>
</evidence>
<dbReference type="InterPro" id="IPR002817">
    <property type="entry name" value="ThiC/BzaA/B"/>
</dbReference>
<dbReference type="EMBL" id="DRIE01000020">
    <property type="protein sequence ID" value="HEC56516.1"/>
    <property type="molecule type" value="Genomic_DNA"/>
</dbReference>
<proteinExistence type="predicted"/>
<dbReference type="Gene3D" id="6.10.250.620">
    <property type="match status" value="1"/>
</dbReference>
<dbReference type="EC" id="4.1.99.17" evidence="9"/>
<sequence length="434" mass="48221">MTLIIEAKRESSHVKSPLIREVARREGLEPERLARLIASGRVVIPANLNRNLEKRIEEGGIRGVGEFLSTKINANIGTSRDHIDYEEEFMKAETAVRYGADALMDLSTGGDLGVVRRRILEAFTIPIGTVPIYDACLRSGAVVDTSPDEMFRAVREHAKDGVDFVTIHAGVNLNTLERLKRSTRILDVVSRGGAFTIAWMIHNGQENPFYEEFDYLLEIAREYDLTISLGDGMRSGCLHDASDRAKFAEYITLGELVGRARAFGVQVIVEGPGHVPIDEIAFNVRSMKHLTDFAPLYLLGPVVTDIGGGYDHITAAIGGAVAGMYGADFLCMTTPSEHFALPTVEDIKEATIVTRIAAHIVDTVKPGPRESARRREYEMAEARRDLDWEREFELLVDPERAREMYRRRPSSEACSMCGDLCAIKMVRDVLGKKP</sequence>
<dbReference type="GO" id="GO:0009228">
    <property type="term" value="P:thiamine biosynthetic process"/>
    <property type="evidence" value="ECO:0007669"/>
    <property type="project" value="UniProtKB-UniRule"/>
</dbReference>
<keyword evidence="4" id="KW-0479">Metal-binding</keyword>
<evidence type="ECO:0000256" key="6">
    <source>
        <dbReference type="ARBA" id="ARBA00023004"/>
    </source>
</evidence>